<keyword evidence="2" id="KW-1185">Reference proteome</keyword>
<sequence length="166" mass="18443">MLYLAPMNLSSSKFNATEFYTVHRRNLRGEFLELSMEDKGGELPVVSCMFAEKGSDRCQAPNFRHPISPDTEERVADSGEMAAVARASQGGAKQGPFCRLNRITIAPQRRGKSIATPLSRSMSPCLHVSMSPCLRVSPSPLSSLLTSPSLLKLHLPRIPFHPRWHR</sequence>
<gene>
    <name evidence="1" type="ORF">Rcae01_05597</name>
</gene>
<name>A0ABP9VYB3_9BACT</name>
<reference evidence="1 2" key="1">
    <citation type="submission" date="2024-02" db="EMBL/GenBank/DDBJ databases">
        <title>Rhodopirellula caenicola NBRC 110016.</title>
        <authorList>
            <person name="Ichikawa N."/>
            <person name="Katano-Makiyama Y."/>
            <person name="Hidaka K."/>
        </authorList>
    </citation>
    <scope>NUCLEOTIDE SEQUENCE [LARGE SCALE GENOMIC DNA]</scope>
    <source>
        <strain evidence="1 2">NBRC 110016</strain>
    </source>
</reference>
<evidence type="ECO:0008006" key="3">
    <source>
        <dbReference type="Google" id="ProtNLM"/>
    </source>
</evidence>
<comment type="caution">
    <text evidence="1">The sequence shown here is derived from an EMBL/GenBank/DDBJ whole genome shotgun (WGS) entry which is preliminary data.</text>
</comment>
<dbReference type="EMBL" id="BAABRO010000019">
    <property type="protein sequence ID" value="GAA5510091.1"/>
    <property type="molecule type" value="Genomic_DNA"/>
</dbReference>
<protein>
    <recommendedName>
        <fullName evidence="3">N-acetyltransferase domain-containing protein</fullName>
    </recommendedName>
</protein>
<evidence type="ECO:0000313" key="2">
    <source>
        <dbReference type="Proteomes" id="UP001416858"/>
    </source>
</evidence>
<organism evidence="1 2">
    <name type="scientific">Novipirellula caenicola</name>
    <dbReference type="NCBI Taxonomy" id="1536901"/>
    <lineage>
        <taxon>Bacteria</taxon>
        <taxon>Pseudomonadati</taxon>
        <taxon>Planctomycetota</taxon>
        <taxon>Planctomycetia</taxon>
        <taxon>Pirellulales</taxon>
        <taxon>Pirellulaceae</taxon>
        <taxon>Novipirellula</taxon>
    </lineage>
</organism>
<evidence type="ECO:0000313" key="1">
    <source>
        <dbReference type="EMBL" id="GAA5510091.1"/>
    </source>
</evidence>
<accession>A0ABP9VYB3</accession>
<dbReference type="Proteomes" id="UP001416858">
    <property type="component" value="Unassembled WGS sequence"/>
</dbReference>
<proteinExistence type="predicted"/>